<reference evidence="2 3" key="1">
    <citation type="journal article" date="2021" name="Nat. Plants">
        <title>The Taxus genome provides insights into paclitaxel biosynthesis.</title>
        <authorList>
            <person name="Xiong X."/>
            <person name="Gou J."/>
            <person name="Liao Q."/>
            <person name="Li Y."/>
            <person name="Zhou Q."/>
            <person name="Bi G."/>
            <person name="Li C."/>
            <person name="Du R."/>
            <person name="Wang X."/>
            <person name="Sun T."/>
            <person name="Guo L."/>
            <person name="Liang H."/>
            <person name="Lu P."/>
            <person name="Wu Y."/>
            <person name="Zhang Z."/>
            <person name="Ro D.K."/>
            <person name="Shang Y."/>
            <person name="Huang S."/>
            <person name="Yan J."/>
        </authorList>
    </citation>
    <scope>NUCLEOTIDE SEQUENCE [LARGE SCALE GENOMIC DNA]</scope>
    <source>
        <strain evidence="2">Ta-2019</strain>
    </source>
</reference>
<dbReference type="AlphaFoldDB" id="A0AA38C3H9"/>
<dbReference type="EMBL" id="JAHRHJ020003813">
    <property type="protein sequence ID" value="KAH9289699.1"/>
    <property type="molecule type" value="Genomic_DNA"/>
</dbReference>
<dbReference type="OMA" id="ICIMERM"/>
<accession>A0AA38C3H9</accession>
<dbReference type="InterPro" id="IPR044974">
    <property type="entry name" value="Disease_R_plants"/>
</dbReference>
<keyword evidence="3" id="KW-1185">Reference proteome</keyword>
<evidence type="ECO:0000259" key="1">
    <source>
        <dbReference type="SMART" id="SM00382"/>
    </source>
</evidence>
<sequence>MGNAWSCLTCSSSENENDNAMDVSPLLEIRDMSQIDDLISLIDKRLDATVIAMKTAQQGSSSTVSVQETATSSGLSPFIKFGKDLLEKVLKSVHGHGGKKQLISKVDRVTRKVVSDVTKELAKGSLLAAGLSVVAYVLDQIEQVSSNMNQCVQLLVYMCALAKRVKQLNEHLPEEKEKLNEAIKIIVKGSIMCVGHMTSRYLSRFFSASVEVADLQNIESQIQNLYPDLTLGAIICIMERMPVVLPPSQGEDPKAVGTVKQQDKVIDLLNMDINDKSRRAVVIYGVGGIGKTTLATAVFSRLKLEGYKFCRLDMEEFFSNDHLKQLQEQTLLDLFDQNIKLRSHVEGRDQVRKAFRGATHPVFMFIDNALKRNDLENLLPVDELSSFPMNTRILVTTRNVAETDMFKDTNEIQRYEHGVDFLSAEQAKKLLCNKALRGVNANFHESVDIDGLVNICGGIPLVLEIVGSRLGKWVRDVSECKEFVESLKKKLMEGEKEMTERVVDVVYNSLDEDCKEAFLDIACFFHNKPRRIAGYVVGKVRLRTLEDAALVKVFPQDKVYKKYNSLDGFVDYVDRKEGILKVQDVVRARGIRLSQSDRIIDNKSLKDALGDSQKLHKIKAICAPFYESTNISMEAKHLDMMNSSLRILEAKGKIRIDGRCTQSFDNLRYVDLLSHLHEVLPMDPNKLKQVSILCSNIEENVSE</sequence>
<dbReference type="GO" id="GO:0043531">
    <property type="term" value="F:ADP binding"/>
    <property type="evidence" value="ECO:0007669"/>
    <property type="project" value="InterPro"/>
</dbReference>
<comment type="caution">
    <text evidence="2">The sequence shown here is derived from an EMBL/GenBank/DDBJ whole genome shotgun (WGS) entry which is preliminary data.</text>
</comment>
<dbReference type="GO" id="GO:0006952">
    <property type="term" value="P:defense response"/>
    <property type="evidence" value="ECO:0007669"/>
    <property type="project" value="InterPro"/>
</dbReference>
<dbReference type="Pfam" id="PF00931">
    <property type="entry name" value="NB-ARC"/>
    <property type="match status" value="1"/>
</dbReference>
<evidence type="ECO:0000313" key="3">
    <source>
        <dbReference type="Proteomes" id="UP000824469"/>
    </source>
</evidence>
<dbReference type="InterPro" id="IPR002182">
    <property type="entry name" value="NB-ARC"/>
</dbReference>
<dbReference type="PANTHER" id="PTHR11017">
    <property type="entry name" value="LEUCINE-RICH REPEAT-CONTAINING PROTEIN"/>
    <property type="match status" value="1"/>
</dbReference>
<gene>
    <name evidence="2" type="ORF">KI387_033816</name>
</gene>
<dbReference type="Gene3D" id="1.10.8.430">
    <property type="entry name" value="Helical domain of apoptotic protease-activating factors"/>
    <property type="match status" value="1"/>
</dbReference>
<feature type="non-terminal residue" evidence="2">
    <location>
        <position position="703"/>
    </location>
</feature>
<dbReference type="InterPro" id="IPR027417">
    <property type="entry name" value="P-loop_NTPase"/>
</dbReference>
<dbReference type="SUPFAM" id="SSF52540">
    <property type="entry name" value="P-loop containing nucleoside triphosphate hydrolases"/>
    <property type="match status" value="1"/>
</dbReference>
<name>A0AA38C3H9_TAXCH</name>
<dbReference type="PRINTS" id="PR00364">
    <property type="entry name" value="DISEASERSIST"/>
</dbReference>
<dbReference type="Gene3D" id="3.40.50.300">
    <property type="entry name" value="P-loop containing nucleotide triphosphate hydrolases"/>
    <property type="match status" value="1"/>
</dbReference>
<dbReference type="InterPro" id="IPR042197">
    <property type="entry name" value="Apaf_helical"/>
</dbReference>
<dbReference type="Proteomes" id="UP000824469">
    <property type="component" value="Unassembled WGS sequence"/>
</dbReference>
<feature type="domain" description="AAA+ ATPase" evidence="1">
    <location>
        <begin position="277"/>
        <end position="416"/>
    </location>
</feature>
<dbReference type="InterPro" id="IPR003593">
    <property type="entry name" value="AAA+_ATPase"/>
</dbReference>
<evidence type="ECO:0000313" key="2">
    <source>
        <dbReference type="EMBL" id="KAH9289699.1"/>
    </source>
</evidence>
<dbReference type="CDD" id="cd00009">
    <property type="entry name" value="AAA"/>
    <property type="match status" value="1"/>
</dbReference>
<proteinExistence type="predicted"/>
<protein>
    <recommendedName>
        <fullName evidence="1">AAA+ ATPase domain-containing protein</fullName>
    </recommendedName>
</protein>
<organism evidence="2 3">
    <name type="scientific">Taxus chinensis</name>
    <name type="common">Chinese yew</name>
    <name type="synonym">Taxus wallichiana var. chinensis</name>
    <dbReference type="NCBI Taxonomy" id="29808"/>
    <lineage>
        <taxon>Eukaryota</taxon>
        <taxon>Viridiplantae</taxon>
        <taxon>Streptophyta</taxon>
        <taxon>Embryophyta</taxon>
        <taxon>Tracheophyta</taxon>
        <taxon>Spermatophyta</taxon>
        <taxon>Pinopsida</taxon>
        <taxon>Pinidae</taxon>
        <taxon>Conifers II</taxon>
        <taxon>Cupressales</taxon>
        <taxon>Taxaceae</taxon>
        <taxon>Taxus</taxon>
    </lineage>
</organism>
<dbReference type="SMART" id="SM00382">
    <property type="entry name" value="AAA"/>
    <property type="match status" value="1"/>
</dbReference>